<feature type="transmembrane region" description="Helical" evidence="4">
    <location>
        <begin position="144"/>
        <end position="167"/>
    </location>
</feature>
<evidence type="ECO:0000256" key="4">
    <source>
        <dbReference type="RuleBase" id="RU004429"/>
    </source>
</evidence>
<dbReference type="EMBL" id="NRRV01000001">
    <property type="protein sequence ID" value="MBK1629259.1"/>
    <property type="molecule type" value="Genomic_DNA"/>
</dbReference>
<feature type="compositionally biased region" description="Basic and acidic residues" evidence="5">
    <location>
        <begin position="206"/>
        <end position="222"/>
    </location>
</feature>
<feature type="transmembrane region" description="Helical" evidence="4">
    <location>
        <begin position="6"/>
        <end position="24"/>
    </location>
</feature>
<protein>
    <recommendedName>
        <fullName evidence="2 4">NADH-quinone oxidoreductase subunit J</fullName>
        <ecNumber evidence="4">7.1.1.-</ecNumber>
    </recommendedName>
</protein>
<dbReference type="Pfam" id="PF00499">
    <property type="entry name" value="Oxidored_q3"/>
    <property type="match status" value="1"/>
</dbReference>
<evidence type="ECO:0000256" key="2">
    <source>
        <dbReference type="ARBA" id="ARBA00019907"/>
    </source>
</evidence>
<evidence type="ECO:0000313" key="6">
    <source>
        <dbReference type="EMBL" id="MBK1629259.1"/>
    </source>
</evidence>
<dbReference type="InterPro" id="IPR042106">
    <property type="entry name" value="Nuo/plastoQ_OxRdtase_6_NuoJ"/>
</dbReference>
<comment type="caution">
    <text evidence="6">The sequence shown here is derived from an EMBL/GenBank/DDBJ whole genome shotgun (WGS) entry which is preliminary data.</text>
</comment>
<keyword evidence="4" id="KW-0520">NAD</keyword>
<gene>
    <name evidence="6" type="ORF">CKO31_00625</name>
</gene>
<feature type="transmembrane region" description="Helical" evidence="4">
    <location>
        <begin position="55"/>
        <end position="79"/>
    </location>
</feature>
<keyword evidence="4" id="KW-0874">Quinone</keyword>
<dbReference type="InterPro" id="IPR001457">
    <property type="entry name" value="NADH_UbQ/plastoQ_OxRdtase_su6"/>
</dbReference>
<feature type="transmembrane region" description="Helical" evidence="4">
    <location>
        <begin position="91"/>
        <end position="110"/>
    </location>
</feature>
<evidence type="ECO:0000256" key="1">
    <source>
        <dbReference type="ARBA" id="ARBA00005698"/>
    </source>
</evidence>
<keyword evidence="7" id="KW-1185">Reference proteome</keyword>
<proteinExistence type="inferred from homology"/>
<dbReference type="PANTHER" id="PTHR33269">
    <property type="entry name" value="NADH-UBIQUINONE OXIDOREDUCTASE CHAIN 6"/>
    <property type="match status" value="1"/>
</dbReference>
<feature type="region of interest" description="Disordered" evidence="5">
    <location>
        <begin position="196"/>
        <end position="222"/>
    </location>
</feature>
<keyword evidence="4" id="KW-1133">Transmembrane helix</keyword>
<comment type="catalytic activity">
    <reaction evidence="4">
        <text>a quinone + NADH + 5 H(+)(in) = a quinol + NAD(+) + 4 H(+)(out)</text>
        <dbReference type="Rhea" id="RHEA:57888"/>
        <dbReference type="ChEBI" id="CHEBI:15378"/>
        <dbReference type="ChEBI" id="CHEBI:24646"/>
        <dbReference type="ChEBI" id="CHEBI:57540"/>
        <dbReference type="ChEBI" id="CHEBI:57945"/>
        <dbReference type="ChEBI" id="CHEBI:132124"/>
    </reaction>
</comment>
<sequence length="222" mass="24490">MGFEKFLFYVFAAITVFAAGMVVTRRNPVHAVLYLVLAFASSAALWLLIEAEFLGIALVLVYVGAVMVLFLFVVMMLDVDIAAMRAQFIKHLPLGLGIAALMVFNLFLVLGPSSFGLEAFPKPAPKPADFSNTSELGLNLYTVYVYQFEIAAVILLVAIVAAIRLTLRRRPDTKYLDPGVQVKVRKGPDRIRMVSMPAEQIPRPVAAEEPKTQNDEDKEMAP</sequence>
<reference evidence="6 7" key="1">
    <citation type="journal article" date="2020" name="Microorganisms">
        <title>Osmotic Adaptation and Compatible Solute Biosynthesis of Phototrophic Bacteria as Revealed from Genome Analyses.</title>
        <authorList>
            <person name="Imhoff J.F."/>
            <person name="Rahn T."/>
            <person name="Kunzel S."/>
            <person name="Keller A."/>
            <person name="Neulinger S.C."/>
        </authorList>
    </citation>
    <scope>NUCLEOTIDE SEQUENCE [LARGE SCALE GENOMIC DNA]</scope>
    <source>
        <strain evidence="6 7">DSM 6210</strain>
    </source>
</reference>
<keyword evidence="4" id="KW-0472">Membrane</keyword>
<feature type="transmembrane region" description="Helical" evidence="4">
    <location>
        <begin position="31"/>
        <end position="49"/>
    </location>
</feature>
<accession>A0ABS1CCN9</accession>
<dbReference type="EC" id="7.1.1.-" evidence="4"/>
<comment type="subunit">
    <text evidence="3">Composed of 13 different subunits. Subunits NuoA, H, J, K, L, M, N constitute the membrane sector of the complex.</text>
</comment>
<name>A0ABS1CCN9_9GAMM</name>
<comment type="subcellular location">
    <subcellularLocation>
        <location evidence="4">Cell membrane</location>
        <topology evidence="4">Multi-pass membrane protein</topology>
    </subcellularLocation>
</comment>
<organism evidence="6 7">
    <name type="scientific">Thiohalocapsa halophila</name>
    <dbReference type="NCBI Taxonomy" id="69359"/>
    <lineage>
        <taxon>Bacteria</taxon>
        <taxon>Pseudomonadati</taxon>
        <taxon>Pseudomonadota</taxon>
        <taxon>Gammaproteobacteria</taxon>
        <taxon>Chromatiales</taxon>
        <taxon>Chromatiaceae</taxon>
        <taxon>Thiohalocapsa</taxon>
    </lineage>
</organism>
<dbReference type="RefSeq" id="WP_200233010.1">
    <property type="nucleotide sequence ID" value="NZ_NRRV01000001.1"/>
</dbReference>
<keyword evidence="4" id="KW-0812">Transmembrane</keyword>
<dbReference type="PANTHER" id="PTHR33269:SF17">
    <property type="entry name" value="NADH-UBIQUINONE OXIDOREDUCTASE CHAIN 6"/>
    <property type="match status" value="1"/>
</dbReference>
<dbReference type="Proteomes" id="UP000748752">
    <property type="component" value="Unassembled WGS sequence"/>
</dbReference>
<dbReference type="NCBIfam" id="NF005164">
    <property type="entry name" value="PRK06638.1-4"/>
    <property type="match status" value="1"/>
</dbReference>
<evidence type="ECO:0000256" key="5">
    <source>
        <dbReference type="SAM" id="MobiDB-lite"/>
    </source>
</evidence>
<comment type="function">
    <text evidence="4">NDH-1 shuttles electrons from NADH, via FMN and iron-sulfur (Fe-S) centers, to quinones in the respiratory chain. Couples the redox reaction to proton translocation (for every two electrons transferred, four hydrogen ions are translocated across the cytoplasmic membrane), and thus conserves the redox energy in a proton gradient.</text>
</comment>
<keyword evidence="4" id="KW-1003">Cell membrane</keyword>
<dbReference type="Gene3D" id="1.20.120.1200">
    <property type="entry name" value="NADH-ubiquinone/plastoquinone oxidoreductase chain 6, subunit NuoJ"/>
    <property type="match status" value="1"/>
</dbReference>
<evidence type="ECO:0000256" key="3">
    <source>
        <dbReference type="ARBA" id="ARBA00025811"/>
    </source>
</evidence>
<comment type="similarity">
    <text evidence="1 4">Belongs to the complex I subunit 6 family.</text>
</comment>
<evidence type="ECO:0000313" key="7">
    <source>
        <dbReference type="Proteomes" id="UP000748752"/>
    </source>
</evidence>